<evidence type="ECO:0000313" key="1">
    <source>
        <dbReference type="EMBL" id="PIO28426.1"/>
    </source>
</evidence>
<proteinExistence type="predicted"/>
<keyword evidence="2" id="KW-1185">Reference proteome</keyword>
<sequence length="588" mass="66428">MIPSSSITSHSRTYVLTAVWEKLRQDPGNLTPGSLSIWTRDRLYAFLPAINTEILNCLTTTTVTCDGLEAIVQGLDLQYSSLSNKTRDDIGVWITTFIKAKSCMKGTLGNSINVYYGYFKSNMNFEDYKVAFGNQNWNSAISSFTEIQLHQYVESTNAFSSQESSSVVINLLNTNDFAYNFGFLSSLPASNYDVNVLFSLLNNLLDKLNSIEDPLCKPQLTTIFQGKLSYLLVATNEVILQKLVTTDCSDFQAIYQGYDNVYDQLSDDTKRLVFQYRMKFLDAEAAKSGSACTYGVDSVTWLVQNLGRSVEYASYADLIRLNLNFDGYQAVTYLNINQTIDMFIYTKIFTSASPSDIESRVTSVTNAWVAKGYTYTKRFLVELRIVLIRLNIRIIINYQVRFLFLEGIWGILKTHFHEYQSNDWQSFTEFTSYFTSAISTKQLSDLSVNVVEDCSNLQTIVGGFGSGYSEMNDNSISEVTNWISNFLRNESSHCKSGVADWLVDNYMEFKHDVSVAVILEINPDYSLSDSIDIMVPNQLGQLIVLNSEAHTNVTVVERVFTVLTNGTHEENVENLGNFWDAVVAVYKK</sequence>
<accession>A0A2G9RKI4</accession>
<organism evidence="1 2">
    <name type="scientific">Aquarana catesbeiana</name>
    <name type="common">American bullfrog</name>
    <name type="synonym">Rana catesbeiana</name>
    <dbReference type="NCBI Taxonomy" id="8400"/>
    <lineage>
        <taxon>Eukaryota</taxon>
        <taxon>Metazoa</taxon>
        <taxon>Chordata</taxon>
        <taxon>Craniata</taxon>
        <taxon>Vertebrata</taxon>
        <taxon>Euteleostomi</taxon>
        <taxon>Amphibia</taxon>
        <taxon>Batrachia</taxon>
        <taxon>Anura</taxon>
        <taxon>Neobatrachia</taxon>
        <taxon>Ranoidea</taxon>
        <taxon>Ranidae</taxon>
        <taxon>Aquarana</taxon>
    </lineage>
</organism>
<dbReference type="AlphaFoldDB" id="A0A2G9RKI4"/>
<evidence type="ECO:0000313" key="2">
    <source>
        <dbReference type="Proteomes" id="UP000228934"/>
    </source>
</evidence>
<feature type="non-terminal residue" evidence="1">
    <location>
        <position position="588"/>
    </location>
</feature>
<dbReference type="EMBL" id="KV933674">
    <property type="protein sequence ID" value="PIO28426.1"/>
    <property type="molecule type" value="Genomic_DNA"/>
</dbReference>
<dbReference type="OrthoDB" id="9006771at2759"/>
<protein>
    <submittedName>
        <fullName evidence="1">Uncharacterized protein</fullName>
    </submittedName>
</protein>
<gene>
    <name evidence="1" type="ORF">AB205_0161220</name>
</gene>
<name>A0A2G9RKI4_AQUCT</name>
<reference evidence="2" key="1">
    <citation type="journal article" date="2017" name="Nat. Commun.">
        <title>The North American bullfrog draft genome provides insight into hormonal regulation of long noncoding RNA.</title>
        <authorList>
            <person name="Hammond S.A."/>
            <person name="Warren R.L."/>
            <person name="Vandervalk B.P."/>
            <person name="Kucuk E."/>
            <person name="Khan H."/>
            <person name="Gibb E.A."/>
            <person name="Pandoh P."/>
            <person name="Kirk H."/>
            <person name="Zhao Y."/>
            <person name="Jones M."/>
            <person name="Mungall A.J."/>
            <person name="Coope R."/>
            <person name="Pleasance S."/>
            <person name="Moore R.A."/>
            <person name="Holt R.A."/>
            <person name="Round J.M."/>
            <person name="Ohora S."/>
            <person name="Walle B.V."/>
            <person name="Veldhoen N."/>
            <person name="Helbing C.C."/>
            <person name="Birol I."/>
        </authorList>
    </citation>
    <scope>NUCLEOTIDE SEQUENCE [LARGE SCALE GENOMIC DNA]</scope>
</reference>
<dbReference type="Proteomes" id="UP000228934">
    <property type="component" value="Unassembled WGS sequence"/>
</dbReference>